<dbReference type="AlphaFoldDB" id="A0A7R8VNM5"/>
<proteinExistence type="predicted"/>
<reference evidence="2" key="1">
    <citation type="submission" date="2020-11" db="EMBL/GenBank/DDBJ databases">
        <authorList>
            <person name="Tran Van P."/>
        </authorList>
    </citation>
    <scope>NUCLEOTIDE SEQUENCE</scope>
</reference>
<name>A0A7R8VNM5_TIMDO</name>
<feature type="compositionally biased region" description="Basic and acidic residues" evidence="1">
    <location>
        <begin position="361"/>
        <end position="392"/>
    </location>
</feature>
<feature type="region of interest" description="Disordered" evidence="1">
    <location>
        <begin position="413"/>
        <end position="440"/>
    </location>
</feature>
<evidence type="ECO:0000313" key="2">
    <source>
        <dbReference type="EMBL" id="CAD7200285.1"/>
    </source>
</evidence>
<feature type="compositionally biased region" description="Basic and acidic residues" evidence="1">
    <location>
        <begin position="420"/>
        <end position="434"/>
    </location>
</feature>
<accession>A0A7R8VNM5</accession>
<organism evidence="2">
    <name type="scientific">Timema douglasi</name>
    <name type="common">Walking stick</name>
    <dbReference type="NCBI Taxonomy" id="61478"/>
    <lineage>
        <taxon>Eukaryota</taxon>
        <taxon>Metazoa</taxon>
        <taxon>Ecdysozoa</taxon>
        <taxon>Arthropoda</taxon>
        <taxon>Hexapoda</taxon>
        <taxon>Insecta</taxon>
        <taxon>Pterygota</taxon>
        <taxon>Neoptera</taxon>
        <taxon>Polyneoptera</taxon>
        <taxon>Phasmatodea</taxon>
        <taxon>Timematodea</taxon>
        <taxon>Timematoidea</taxon>
        <taxon>Timematidae</taxon>
        <taxon>Timema</taxon>
    </lineage>
</organism>
<feature type="compositionally biased region" description="Acidic residues" evidence="1">
    <location>
        <begin position="148"/>
        <end position="158"/>
    </location>
</feature>
<dbReference type="EMBL" id="OA567391">
    <property type="protein sequence ID" value="CAD7200285.1"/>
    <property type="molecule type" value="Genomic_DNA"/>
</dbReference>
<feature type="region of interest" description="Disordered" evidence="1">
    <location>
        <begin position="69"/>
        <end position="92"/>
    </location>
</feature>
<feature type="compositionally biased region" description="Basic and acidic residues" evidence="1">
    <location>
        <begin position="175"/>
        <end position="185"/>
    </location>
</feature>
<feature type="region of interest" description="Disordered" evidence="1">
    <location>
        <begin position="139"/>
        <end position="206"/>
    </location>
</feature>
<feature type="compositionally biased region" description="Low complexity" evidence="1">
    <location>
        <begin position="278"/>
        <end position="288"/>
    </location>
</feature>
<gene>
    <name evidence="2" type="ORF">TDIB3V08_LOCUS6508</name>
</gene>
<sequence length="510" mass="55428">MADPCPRPVGPCVCVPLGELPPLYRACHVTWGGDPHTGDSHPLTSPLSFDAVQFSPVLFPCASFRHNVSQRDRNRNQSTGDKLPPGSPVIHSTQWANNYVTSPNTTRKEVHHLSNDGSNFNNNITASLQQHLHRSSFSASSDILSESSPDDSLGDFEEAQQSCSSSSLDVSPQGDEYRCFSHDDLSDSDSLSSDGNCQQPPPPVSGRGIKAFYDKPKFNIPVDSLDDCLCCGSVVDSDPEKHLNVQFPDTNIVDVGETKEHEVNIVGDPETKQEDESSNVSASVESDSGVSVTNMATITLTNNISATAMGSPALSETKKIDSGKMEEAFLPAVVKEEPPLREEYEVMKRLGSDDASVDSNRASEKCDSGTEKFCKEEQTSKEKEKDDDSVIPRKKEKMELNYSYMSSIQDLNPGGGGVVRRREAGTRSGRDLANRRSLPAVRDKSKSSAEILGGFDVYNIETAMPKIDLDAIEAHLKAAKEEERRLANALVVLSCSTAEEGEIEVRISVG</sequence>
<feature type="region of interest" description="Disordered" evidence="1">
    <location>
        <begin position="269"/>
        <end position="288"/>
    </location>
</feature>
<evidence type="ECO:0000256" key="1">
    <source>
        <dbReference type="SAM" id="MobiDB-lite"/>
    </source>
</evidence>
<feature type="region of interest" description="Disordered" evidence="1">
    <location>
        <begin position="351"/>
        <end position="392"/>
    </location>
</feature>
<protein>
    <submittedName>
        <fullName evidence="2">Uncharacterized protein</fullName>
    </submittedName>
</protein>